<dbReference type="InterPro" id="IPR051531">
    <property type="entry name" value="N-acetyltransferase"/>
</dbReference>
<evidence type="ECO:0000259" key="2">
    <source>
        <dbReference type="PROSITE" id="PS51186"/>
    </source>
</evidence>
<dbReference type="GO" id="GO:0016747">
    <property type="term" value="F:acyltransferase activity, transferring groups other than amino-acyl groups"/>
    <property type="evidence" value="ECO:0007669"/>
    <property type="project" value="InterPro"/>
</dbReference>
<sequence length="190" mass="21535">MTDGPLLKTDRFDLWRPVATDLPQLCALIDDEETLRYLGPASPERQSQFDRLMRNAGSWALYGYGTFMVRPRGKDDIVATCGVFHSWRGFGEQSGMDDVPEAGWIVRRDWWRKGVAPEAMEAVLHWFDQEHGPKRIACMVEEGNEASERVAARLGFVRYATRLTEDGDDPTTLTLFERGQPLTTSAQPVK</sequence>
<dbReference type="Proteomes" id="UP000236327">
    <property type="component" value="Unassembled WGS sequence"/>
</dbReference>
<name>A0A2K2FSK0_9SPHN</name>
<dbReference type="PANTHER" id="PTHR43792">
    <property type="entry name" value="GNAT FAMILY, PUTATIVE (AFU_ORTHOLOGUE AFUA_3G00765)-RELATED-RELATED"/>
    <property type="match status" value="1"/>
</dbReference>
<dbReference type="RefSeq" id="WP_103099437.1">
    <property type="nucleotide sequence ID" value="NZ_LYMM01000106.1"/>
</dbReference>
<protein>
    <submittedName>
        <fullName evidence="3">GCN5 family acetyltransferase</fullName>
    </submittedName>
</protein>
<dbReference type="Pfam" id="PF13302">
    <property type="entry name" value="Acetyltransf_3"/>
    <property type="match status" value="1"/>
</dbReference>
<proteinExistence type="predicted"/>
<reference evidence="3 4" key="1">
    <citation type="submission" date="2016-05" db="EMBL/GenBank/DDBJ databases">
        <title>Complete genome sequence of Novosphingobium guangzhouense SA925(T).</title>
        <authorList>
            <person name="Sha S."/>
        </authorList>
    </citation>
    <scope>NUCLEOTIDE SEQUENCE [LARGE SCALE GENOMIC DNA]</scope>
    <source>
        <strain evidence="3 4">SA925</strain>
    </source>
</reference>
<gene>
    <name evidence="3" type="ORF">A8V01_11990</name>
</gene>
<dbReference type="EMBL" id="LYMM01000106">
    <property type="protein sequence ID" value="PNU01773.1"/>
    <property type="molecule type" value="Genomic_DNA"/>
</dbReference>
<dbReference type="Gene3D" id="3.40.630.30">
    <property type="match status" value="1"/>
</dbReference>
<dbReference type="AlphaFoldDB" id="A0A2K2FSK0"/>
<accession>A0A2K2FSK0</accession>
<feature type="compositionally biased region" description="Polar residues" evidence="1">
    <location>
        <begin position="181"/>
        <end position="190"/>
    </location>
</feature>
<feature type="region of interest" description="Disordered" evidence="1">
    <location>
        <begin position="170"/>
        <end position="190"/>
    </location>
</feature>
<feature type="domain" description="N-acetyltransferase" evidence="2">
    <location>
        <begin position="13"/>
        <end position="183"/>
    </location>
</feature>
<dbReference type="SUPFAM" id="SSF55729">
    <property type="entry name" value="Acyl-CoA N-acyltransferases (Nat)"/>
    <property type="match status" value="1"/>
</dbReference>
<evidence type="ECO:0000313" key="4">
    <source>
        <dbReference type="Proteomes" id="UP000236327"/>
    </source>
</evidence>
<dbReference type="PROSITE" id="PS51186">
    <property type="entry name" value="GNAT"/>
    <property type="match status" value="1"/>
</dbReference>
<comment type="caution">
    <text evidence="3">The sequence shown here is derived from an EMBL/GenBank/DDBJ whole genome shotgun (WGS) entry which is preliminary data.</text>
</comment>
<organism evidence="3 4">
    <name type="scientific">Novosphingobium guangzhouense</name>
    <dbReference type="NCBI Taxonomy" id="1850347"/>
    <lineage>
        <taxon>Bacteria</taxon>
        <taxon>Pseudomonadati</taxon>
        <taxon>Pseudomonadota</taxon>
        <taxon>Alphaproteobacteria</taxon>
        <taxon>Sphingomonadales</taxon>
        <taxon>Sphingomonadaceae</taxon>
        <taxon>Novosphingobium</taxon>
    </lineage>
</organism>
<evidence type="ECO:0000313" key="3">
    <source>
        <dbReference type="EMBL" id="PNU01773.1"/>
    </source>
</evidence>
<dbReference type="OrthoDB" id="6293260at2"/>
<evidence type="ECO:0000256" key="1">
    <source>
        <dbReference type="SAM" id="MobiDB-lite"/>
    </source>
</evidence>
<dbReference type="InterPro" id="IPR000182">
    <property type="entry name" value="GNAT_dom"/>
</dbReference>
<keyword evidence="4" id="KW-1185">Reference proteome</keyword>
<dbReference type="PANTHER" id="PTHR43792:SF16">
    <property type="entry name" value="N-ACETYLTRANSFERASE DOMAIN-CONTAINING PROTEIN"/>
    <property type="match status" value="1"/>
</dbReference>
<keyword evidence="3" id="KW-0808">Transferase</keyword>
<dbReference type="InterPro" id="IPR016181">
    <property type="entry name" value="Acyl_CoA_acyltransferase"/>
</dbReference>